<feature type="region of interest" description="Disordered" evidence="7">
    <location>
        <begin position="103"/>
        <end position="123"/>
    </location>
</feature>
<organism evidence="8 9">
    <name type="scientific">Hebeloma cylindrosporum</name>
    <dbReference type="NCBI Taxonomy" id="76867"/>
    <lineage>
        <taxon>Eukaryota</taxon>
        <taxon>Fungi</taxon>
        <taxon>Dikarya</taxon>
        <taxon>Basidiomycota</taxon>
        <taxon>Agaricomycotina</taxon>
        <taxon>Agaricomycetes</taxon>
        <taxon>Agaricomycetidae</taxon>
        <taxon>Agaricales</taxon>
        <taxon>Agaricineae</taxon>
        <taxon>Hymenogastraceae</taxon>
        <taxon>Hebeloma</taxon>
    </lineage>
</organism>
<dbReference type="Gene3D" id="1.10.600.10">
    <property type="entry name" value="Farnesyl Diphosphate Synthase"/>
    <property type="match status" value="1"/>
</dbReference>
<keyword evidence="3 6" id="KW-0479">Metal-binding</keyword>
<evidence type="ECO:0000313" key="8">
    <source>
        <dbReference type="EMBL" id="KIM43971.1"/>
    </source>
</evidence>
<name>A0A0C3CJN0_HEBCY</name>
<evidence type="ECO:0000256" key="7">
    <source>
        <dbReference type="SAM" id="MobiDB-lite"/>
    </source>
</evidence>
<dbReference type="EC" id="4.2.3.-" evidence="6"/>
<dbReference type="Proteomes" id="UP000053424">
    <property type="component" value="Unassembled WGS sequence"/>
</dbReference>
<evidence type="ECO:0000256" key="5">
    <source>
        <dbReference type="ARBA" id="ARBA00023239"/>
    </source>
</evidence>
<dbReference type="GO" id="GO:0008299">
    <property type="term" value="P:isoprenoid biosynthetic process"/>
    <property type="evidence" value="ECO:0007669"/>
    <property type="project" value="UniProtKB-ARBA"/>
</dbReference>
<comment type="cofactor">
    <cofactor evidence="1 6">
        <name>Mg(2+)</name>
        <dbReference type="ChEBI" id="CHEBI:18420"/>
    </cofactor>
</comment>
<dbReference type="PANTHER" id="PTHR35201">
    <property type="entry name" value="TERPENE SYNTHASE"/>
    <property type="match status" value="1"/>
</dbReference>
<dbReference type="SUPFAM" id="SSF48576">
    <property type="entry name" value="Terpenoid synthases"/>
    <property type="match status" value="1"/>
</dbReference>
<gene>
    <name evidence="8" type="ORF">M413DRAFT_443041</name>
</gene>
<comment type="similarity">
    <text evidence="2 6">Belongs to the terpene synthase family.</text>
</comment>
<evidence type="ECO:0000256" key="4">
    <source>
        <dbReference type="ARBA" id="ARBA00022842"/>
    </source>
</evidence>
<dbReference type="OrthoDB" id="2861623at2759"/>
<dbReference type="HOGENOM" id="CLU_042538_2_2_1"/>
<dbReference type="AlphaFoldDB" id="A0A0C3CJN0"/>
<protein>
    <recommendedName>
        <fullName evidence="6">Terpene synthase</fullName>
        <ecNumber evidence="6">4.2.3.-</ecNumber>
    </recommendedName>
</protein>
<evidence type="ECO:0000256" key="6">
    <source>
        <dbReference type="RuleBase" id="RU366034"/>
    </source>
</evidence>
<reference evidence="9" key="2">
    <citation type="submission" date="2015-01" db="EMBL/GenBank/DDBJ databases">
        <title>Evolutionary Origins and Diversification of the Mycorrhizal Mutualists.</title>
        <authorList>
            <consortium name="DOE Joint Genome Institute"/>
            <consortium name="Mycorrhizal Genomics Consortium"/>
            <person name="Kohler A."/>
            <person name="Kuo A."/>
            <person name="Nagy L.G."/>
            <person name="Floudas D."/>
            <person name="Copeland A."/>
            <person name="Barry K.W."/>
            <person name="Cichocki N."/>
            <person name="Veneault-Fourrey C."/>
            <person name="LaButti K."/>
            <person name="Lindquist E.A."/>
            <person name="Lipzen A."/>
            <person name="Lundell T."/>
            <person name="Morin E."/>
            <person name="Murat C."/>
            <person name="Riley R."/>
            <person name="Ohm R."/>
            <person name="Sun H."/>
            <person name="Tunlid A."/>
            <person name="Henrissat B."/>
            <person name="Grigoriev I.V."/>
            <person name="Hibbett D.S."/>
            <person name="Martin F."/>
        </authorList>
    </citation>
    <scope>NUCLEOTIDE SEQUENCE [LARGE SCALE GENOMIC DNA]</scope>
    <source>
        <strain evidence="9">h7</strain>
    </source>
</reference>
<dbReference type="GO" id="GO:0010333">
    <property type="term" value="F:terpene synthase activity"/>
    <property type="evidence" value="ECO:0007669"/>
    <property type="project" value="InterPro"/>
</dbReference>
<dbReference type="GO" id="GO:0046872">
    <property type="term" value="F:metal ion binding"/>
    <property type="evidence" value="ECO:0007669"/>
    <property type="project" value="UniProtKB-KW"/>
</dbReference>
<evidence type="ECO:0000256" key="1">
    <source>
        <dbReference type="ARBA" id="ARBA00001946"/>
    </source>
</evidence>
<dbReference type="Pfam" id="PF19086">
    <property type="entry name" value="Terpene_syn_C_2"/>
    <property type="match status" value="1"/>
</dbReference>
<keyword evidence="5 6" id="KW-0456">Lyase</keyword>
<reference evidence="8 9" key="1">
    <citation type="submission" date="2014-04" db="EMBL/GenBank/DDBJ databases">
        <authorList>
            <consortium name="DOE Joint Genome Institute"/>
            <person name="Kuo A."/>
            <person name="Gay G."/>
            <person name="Dore J."/>
            <person name="Kohler A."/>
            <person name="Nagy L.G."/>
            <person name="Floudas D."/>
            <person name="Copeland A."/>
            <person name="Barry K.W."/>
            <person name="Cichocki N."/>
            <person name="Veneault-Fourrey C."/>
            <person name="LaButti K."/>
            <person name="Lindquist E.A."/>
            <person name="Lipzen A."/>
            <person name="Lundell T."/>
            <person name="Morin E."/>
            <person name="Murat C."/>
            <person name="Sun H."/>
            <person name="Tunlid A."/>
            <person name="Henrissat B."/>
            <person name="Grigoriev I.V."/>
            <person name="Hibbett D.S."/>
            <person name="Martin F."/>
            <person name="Nordberg H.P."/>
            <person name="Cantor M.N."/>
            <person name="Hua S.X."/>
        </authorList>
    </citation>
    <scope>NUCLEOTIDE SEQUENCE [LARGE SCALE GENOMIC DNA]</scope>
    <source>
        <strain evidence="9">h7</strain>
    </source>
</reference>
<dbReference type="EMBL" id="KN831774">
    <property type="protein sequence ID" value="KIM43971.1"/>
    <property type="molecule type" value="Genomic_DNA"/>
</dbReference>
<keyword evidence="9" id="KW-1185">Reference proteome</keyword>
<evidence type="ECO:0000256" key="3">
    <source>
        <dbReference type="ARBA" id="ARBA00022723"/>
    </source>
</evidence>
<evidence type="ECO:0000256" key="2">
    <source>
        <dbReference type="ARBA" id="ARBA00006333"/>
    </source>
</evidence>
<keyword evidence="4 6" id="KW-0460">Magnesium</keyword>
<evidence type="ECO:0000313" key="9">
    <source>
        <dbReference type="Proteomes" id="UP000053424"/>
    </source>
</evidence>
<dbReference type="PANTHER" id="PTHR35201:SF4">
    <property type="entry name" value="BETA-PINACENE SYNTHASE-RELATED"/>
    <property type="match status" value="1"/>
</dbReference>
<sequence>MTIPHCHSFQLPDLLAIVGSLELRTNPHCRFVTDGYENWISKEPDMLTVNELIYLRSTKLGLLAALCFPTCDVPQLRILTDFIVTMFYSGMRECAPGYSSELSNLKKEEPRGQSSTEESQEQESAVDVLKNQELFKHLFDDHFIHLISKASPSWNFRLSQSVQSFQAARNRFMLNQSKSEIPTLEDYIEMRRELHGITMSFVVAELLEVFQVPELQGAGAETLESLKRCAFDIIAWSMDVVSYRLDQSRGVTQNLVAILMLHKNLSVQGAMNLCGNMVKDSFISFSSFERALLALFDPDGSLKFPVFSWMWKSIMPDASSVEEAETMLKIVKRYIQALKDYIIGIINWVYETELFFGKRGGEIRAFGWVFADQSP</sequence>
<accession>A0A0C3CJN0</accession>
<proteinExistence type="inferred from homology"/>
<dbReference type="InterPro" id="IPR034686">
    <property type="entry name" value="Terpene_cyclase-like_2"/>
</dbReference>
<dbReference type="InterPro" id="IPR008949">
    <property type="entry name" value="Isoprenoid_synthase_dom_sf"/>
</dbReference>